<comment type="catalytic activity">
    <reaction evidence="6 9">
        <text>L-glutamine + H2O = L-glutamate + NH4(+)</text>
        <dbReference type="Rhea" id="RHEA:15889"/>
        <dbReference type="ChEBI" id="CHEBI:15377"/>
        <dbReference type="ChEBI" id="CHEBI:28938"/>
        <dbReference type="ChEBI" id="CHEBI:29985"/>
        <dbReference type="ChEBI" id="CHEBI:58359"/>
        <dbReference type="EC" id="3.5.1.2"/>
    </reaction>
</comment>
<evidence type="ECO:0000256" key="6">
    <source>
        <dbReference type="ARBA" id="ARBA00049534"/>
    </source>
</evidence>
<keyword evidence="13" id="KW-1185">Reference proteome</keyword>
<dbReference type="OrthoDB" id="9810320at2"/>
<keyword evidence="2 9" id="KW-0663">Pyridoxal phosphate</keyword>
<keyword evidence="3 9" id="KW-0315">Glutamine amidotransferase</keyword>
<dbReference type="FunFam" id="3.40.50.880:FF:000010">
    <property type="entry name" value="uncharacterized protein LOC100176842 isoform X2"/>
    <property type="match status" value="1"/>
</dbReference>
<dbReference type="CDD" id="cd01749">
    <property type="entry name" value="GATase1_PB"/>
    <property type="match status" value="1"/>
</dbReference>
<evidence type="ECO:0000256" key="4">
    <source>
        <dbReference type="ARBA" id="ARBA00023239"/>
    </source>
</evidence>
<feature type="binding site" evidence="9 11">
    <location>
        <begin position="134"/>
        <end position="135"/>
    </location>
    <ligand>
        <name>L-glutamine</name>
        <dbReference type="ChEBI" id="CHEBI:58359"/>
    </ligand>
</feature>
<keyword evidence="4 9" id="KW-0456">Lyase</keyword>
<dbReference type="Pfam" id="PF01174">
    <property type="entry name" value="SNO"/>
    <property type="match status" value="1"/>
</dbReference>
<dbReference type="EC" id="4.3.3.6" evidence="9"/>
<evidence type="ECO:0000256" key="3">
    <source>
        <dbReference type="ARBA" id="ARBA00022962"/>
    </source>
</evidence>
<evidence type="ECO:0000313" key="13">
    <source>
        <dbReference type="Proteomes" id="UP000321196"/>
    </source>
</evidence>
<organism evidence="12 13">
    <name type="scientific">Microbacterium mitrae</name>
    <dbReference type="NCBI Taxonomy" id="664640"/>
    <lineage>
        <taxon>Bacteria</taxon>
        <taxon>Bacillati</taxon>
        <taxon>Actinomycetota</taxon>
        <taxon>Actinomycetes</taxon>
        <taxon>Micrococcales</taxon>
        <taxon>Microbacteriaceae</taxon>
        <taxon>Microbacterium</taxon>
    </lineage>
</organism>
<proteinExistence type="inferred from homology"/>
<evidence type="ECO:0000313" key="12">
    <source>
        <dbReference type="EMBL" id="TXK05505.1"/>
    </source>
</evidence>
<feature type="binding site" evidence="9 11">
    <location>
        <position position="107"/>
    </location>
    <ligand>
        <name>L-glutamine</name>
        <dbReference type="ChEBI" id="CHEBI:58359"/>
    </ligand>
</feature>
<dbReference type="GO" id="GO:0006543">
    <property type="term" value="P:L-glutamine catabolic process"/>
    <property type="evidence" value="ECO:0007669"/>
    <property type="project" value="UniProtKB-UniRule"/>
</dbReference>
<dbReference type="PROSITE" id="PS51130">
    <property type="entry name" value="PDXT_SNO_2"/>
    <property type="match status" value="1"/>
</dbReference>
<feature type="active site" description="Charge relay system" evidence="9 10">
    <location>
        <position position="171"/>
    </location>
</feature>
<protein>
    <recommendedName>
        <fullName evidence="9">Pyridoxal 5'-phosphate synthase subunit PdxT</fullName>
        <ecNumber evidence="9">4.3.3.6</ecNumber>
    </recommendedName>
    <alternativeName>
        <fullName evidence="9">Pdx2</fullName>
    </alternativeName>
    <alternativeName>
        <fullName evidence="9">Pyridoxal 5'-phosphate synthase glutaminase subunit</fullName>
        <ecNumber evidence="9">3.5.1.2</ecNumber>
    </alternativeName>
</protein>
<dbReference type="PANTHER" id="PTHR31559">
    <property type="entry name" value="PYRIDOXAL 5'-PHOSPHATE SYNTHASE SUBUNIT SNO"/>
    <property type="match status" value="1"/>
</dbReference>
<dbReference type="PIRSF" id="PIRSF005639">
    <property type="entry name" value="Glut_amidoT_SNO"/>
    <property type="match status" value="1"/>
</dbReference>
<dbReference type="InterPro" id="IPR002161">
    <property type="entry name" value="PdxT/SNO"/>
</dbReference>
<dbReference type="NCBIfam" id="TIGR03800">
    <property type="entry name" value="PLP_synth_Pdx2"/>
    <property type="match status" value="1"/>
</dbReference>
<evidence type="ECO:0000256" key="5">
    <source>
        <dbReference type="ARBA" id="ARBA00047992"/>
    </source>
</evidence>
<evidence type="ECO:0000256" key="2">
    <source>
        <dbReference type="ARBA" id="ARBA00022898"/>
    </source>
</evidence>
<dbReference type="UniPathway" id="UPA00245"/>
<feature type="active site" description="Charge relay system" evidence="9 10">
    <location>
        <position position="173"/>
    </location>
</feature>
<evidence type="ECO:0000256" key="10">
    <source>
        <dbReference type="PIRSR" id="PIRSR005639-1"/>
    </source>
</evidence>
<feature type="active site" description="Nucleophile" evidence="9 10">
    <location>
        <position position="78"/>
    </location>
</feature>
<dbReference type="GO" id="GO:0042823">
    <property type="term" value="P:pyridoxal phosphate biosynthetic process"/>
    <property type="evidence" value="ECO:0007669"/>
    <property type="project" value="UniProtKB-UniRule"/>
</dbReference>
<dbReference type="Gene3D" id="3.40.50.880">
    <property type="match status" value="1"/>
</dbReference>
<dbReference type="HAMAP" id="MF_01615">
    <property type="entry name" value="PdxT"/>
    <property type="match status" value="1"/>
</dbReference>
<dbReference type="GO" id="GO:1903600">
    <property type="term" value="C:glutaminase complex"/>
    <property type="evidence" value="ECO:0007669"/>
    <property type="project" value="TreeGrafter"/>
</dbReference>
<evidence type="ECO:0000256" key="11">
    <source>
        <dbReference type="PIRSR" id="PIRSR005639-2"/>
    </source>
</evidence>
<dbReference type="GO" id="GO:0005829">
    <property type="term" value="C:cytosol"/>
    <property type="evidence" value="ECO:0007669"/>
    <property type="project" value="TreeGrafter"/>
</dbReference>
<dbReference type="GO" id="GO:0036381">
    <property type="term" value="F:pyridoxal 5'-phosphate synthase (glutamine hydrolysing) activity"/>
    <property type="evidence" value="ECO:0007669"/>
    <property type="project" value="UniProtKB-UniRule"/>
</dbReference>
<dbReference type="AlphaFoldDB" id="A0A5C8HNF6"/>
<dbReference type="EC" id="3.5.1.2" evidence="9"/>
<dbReference type="PANTHER" id="PTHR31559:SF0">
    <property type="entry name" value="PYRIDOXAL 5'-PHOSPHATE SYNTHASE SUBUNIT SNO1-RELATED"/>
    <property type="match status" value="1"/>
</dbReference>
<keyword evidence="1 9" id="KW-0378">Hydrolase</keyword>
<dbReference type="GO" id="GO:0008614">
    <property type="term" value="P:pyridoxine metabolic process"/>
    <property type="evidence" value="ECO:0007669"/>
    <property type="project" value="TreeGrafter"/>
</dbReference>
<dbReference type="EMBL" id="VRSW01000001">
    <property type="protein sequence ID" value="TXK05505.1"/>
    <property type="molecule type" value="Genomic_DNA"/>
</dbReference>
<comment type="catalytic activity">
    <reaction evidence="5 9">
        <text>aldehydo-D-ribose 5-phosphate + D-glyceraldehyde 3-phosphate + L-glutamine = pyridoxal 5'-phosphate + L-glutamate + phosphate + 3 H2O + H(+)</text>
        <dbReference type="Rhea" id="RHEA:31507"/>
        <dbReference type="ChEBI" id="CHEBI:15377"/>
        <dbReference type="ChEBI" id="CHEBI:15378"/>
        <dbReference type="ChEBI" id="CHEBI:29985"/>
        <dbReference type="ChEBI" id="CHEBI:43474"/>
        <dbReference type="ChEBI" id="CHEBI:58273"/>
        <dbReference type="ChEBI" id="CHEBI:58359"/>
        <dbReference type="ChEBI" id="CHEBI:59776"/>
        <dbReference type="ChEBI" id="CHEBI:597326"/>
        <dbReference type="EC" id="4.3.3.6"/>
    </reaction>
</comment>
<dbReference type="SUPFAM" id="SSF52317">
    <property type="entry name" value="Class I glutamine amidotransferase-like"/>
    <property type="match status" value="1"/>
</dbReference>
<evidence type="ECO:0000256" key="9">
    <source>
        <dbReference type="HAMAP-Rule" id="MF_01615"/>
    </source>
</evidence>
<gene>
    <name evidence="9 12" type="primary">pdxT</name>
    <name evidence="12" type="ORF">FVP60_00435</name>
</gene>
<comment type="pathway">
    <text evidence="9">Cofactor biosynthesis; pyridoxal 5'-phosphate biosynthesis.</text>
</comment>
<dbReference type="RefSeq" id="WP_147824316.1">
    <property type="nucleotide sequence ID" value="NZ_BAAARG010000001.1"/>
</dbReference>
<dbReference type="PROSITE" id="PS51273">
    <property type="entry name" value="GATASE_TYPE_1"/>
    <property type="match status" value="1"/>
</dbReference>
<comment type="subunit">
    <text evidence="8 9">In the presence of PdxS, forms a dodecamer of heterodimers. Only shows activity in the heterodimer.</text>
</comment>
<feature type="binding site" evidence="9 11">
    <location>
        <begin position="46"/>
        <end position="48"/>
    </location>
    <ligand>
        <name>L-glutamine</name>
        <dbReference type="ChEBI" id="CHEBI:58359"/>
    </ligand>
</feature>
<comment type="similarity">
    <text evidence="9">Belongs to the glutaminase PdxT/SNO family.</text>
</comment>
<comment type="caution">
    <text evidence="12">The sequence shown here is derived from an EMBL/GenBank/DDBJ whole genome shotgun (WGS) entry which is preliminary data.</text>
</comment>
<dbReference type="InterPro" id="IPR029062">
    <property type="entry name" value="Class_I_gatase-like"/>
</dbReference>
<evidence type="ECO:0000256" key="7">
    <source>
        <dbReference type="ARBA" id="ARBA00054599"/>
    </source>
</evidence>
<sequence length="192" mass="19686">MIVGVLALQGGVSEHIAMLESLGVTARPVRRPDDLVGLDGLVLPGGESGVIDRLTRLFGLRAPLQEAIASGLPVLGTCAGLILLADRILGAAPGQQTLGGLDVTVQRNAFGSQRDSFDTVVDVAGVGAIEASFIRAPIVTAVGTNAQVIAQLPDGRIVGVRQGNLIGVSFHPEVSGDSRLHSAFVQSIAARV</sequence>
<comment type="function">
    <text evidence="7 9">Catalyzes the hydrolysis of glutamine to glutamate and ammonia as part of the biosynthesis of pyridoxal 5'-phosphate. The resulting ammonia molecule is channeled to the active site of PdxS.</text>
</comment>
<name>A0A5C8HNF6_9MICO</name>
<dbReference type="GO" id="GO:0004359">
    <property type="term" value="F:glutaminase activity"/>
    <property type="evidence" value="ECO:0007669"/>
    <property type="project" value="UniProtKB-UniRule"/>
</dbReference>
<accession>A0A5C8HNF6</accession>
<evidence type="ECO:0000256" key="8">
    <source>
        <dbReference type="ARBA" id="ARBA00064749"/>
    </source>
</evidence>
<reference evidence="12 13" key="1">
    <citation type="submission" date="2019-08" db="EMBL/GenBank/DDBJ databases">
        <authorList>
            <person name="Dong K."/>
        </authorList>
    </citation>
    <scope>NUCLEOTIDE SEQUENCE [LARGE SCALE GENOMIC DNA]</scope>
    <source>
        <strain evidence="12 13">M4-8</strain>
    </source>
</reference>
<dbReference type="Proteomes" id="UP000321196">
    <property type="component" value="Unassembled WGS sequence"/>
</dbReference>
<evidence type="ECO:0000256" key="1">
    <source>
        <dbReference type="ARBA" id="ARBA00022801"/>
    </source>
</evidence>